<feature type="domain" description="K Homology" evidence="8">
    <location>
        <begin position="390"/>
        <end position="457"/>
    </location>
</feature>
<dbReference type="CDD" id="cd22410">
    <property type="entry name" value="KH-I_Vigilin_rpt7"/>
    <property type="match status" value="1"/>
</dbReference>
<dbReference type="EMBL" id="CAQQ02131978">
    <property type="status" value="NOT_ANNOTATED_CDS"/>
    <property type="molecule type" value="Genomic_DNA"/>
</dbReference>
<dbReference type="CDD" id="cd22405">
    <property type="entry name" value="KH-I_Vigilin_rpt1"/>
    <property type="match status" value="1"/>
</dbReference>
<feature type="domain" description="K Homology" evidence="8">
    <location>
        <begin position="60"/>
        <end position="136"/>
    </location>
</feature>
<keyword evidence="10" id="KW-1185">Reference proteome</keyword>
<dbReference type="CDD" id="cd22418">
    <property type="entry name" value="KH-I_Vigilin_rpt15"/>
    <property type="match status" value="1"/>
</dbReference>
<dbReference type="InterPro" id="IPR036612">
    <property type="entry name" value="KH_dom_type_1_sf"/>
</dbReference>
<protein>
    <recommendedName>
        <fullName evidence="8">K Homology domain-containing protein</fullName>
    </recommendedName>
</protein>
<dbReference type="SMART" id="SM00322">
    <property type="entry name" value="KH"/>
    <property type="match status" value="14"/>
</dbReference>
<dbReference type="EMBL" id="CAQQ02131977">
    <property type="status" value="NOT_ANNOTATED_CDS"/>
    <property type="molecule type" value="Genomic_DNA"/>
</dbReference>
<feature type="compositionally biased region" description="Polar residues" evidence="7">
    <location>
        <begin position="1179"/>
        <end position="1189"/>
    </location>
</feature>
<dbReference type="CDD" id="cd22407">
    <property type="entry name" value="KH-I_Vigilin_rpt3"/>
    <property type="match status" value="1"/>
</dbReference>
<dbReference type="PANTHER" id="PTHR10627">
    <property type="entry name" value="SCP160"/>
    <property type="match status" value="1"/>
</dbReference>
<dbReference type="EMBL" id="CAQQ02131979">
    <property type="status" value="NOT_ANNOTATED_CDS"/>
    <property type="molecule type" value="Genomic_DNA"/>
</dbReference>
<feature type="region of interest" description="Disordered" evidence="7">
    <location>
        <begin position="1"/>
        <end position="29"/>
    </location>
</feature>
<feature type="domain" description="K Homology" evidence="8">
    <location>
        <begin position="535"/>
        <end position="604"/>
    </location>
</feature>
<dbReference type="Pfam" id="PF24668">
    <property type="entry name" value="KH_Vigilin"/>
    <property type="match status" value="1"/>
</dbReference>
<dbReference type="Gene3D" id="3.30.1370.10">
    <property type="entry name" value="K Homology domain, type 1"/>
    <property type="match status" value="13"/>
</dbReference>
<keyword evidence="4 5" id="KW-0694">RNA-binding</keyword>
<evidence type="ECO:0000256" key="3">
    <source>
        <dbReference type="ARBA" id="ARBA00022737"/>
    </source>
</evidence>
<dbReference type="CDD" id="cd22414">
    <property type="entry name" value="KH-I_Vigilin_rpt11"/>
    <property type="match status" value="1"/>
</dbReference>
<feature type="coiled-coil region" evidence="6">
    <location>
        <begin position="948"/>
        <end position="975"/>
    </location>
</feature>
<evidence type="ECO:0000256" key="7">
    <source>
        <dbReference type="SAM" id="MobiDB-lite"/>
    </source>
</evidence>
<accession>T1GJZ3</accession>
<feature type="domain" description="K Homology" evidence="8">
    <location>
        <begin position="137"/>
        <end position="205"/>
    </location>
</feature>
<evidence type="ECO:0000256" key="4">
    <source>
        <dbReference type="ARBA" id="ARBA00022884"/>
    </source>
</evidence>
<evidence type="ECO:0000256" key="1">
    <source>
        <dbReference type="ARBA" id="ARBA00004496"/>
    </source>
</evidence>
<dbReference type="PANTHER" id="PTHR10627:SF31">
    <property type="entry name" value="DODECA-SATELLITE-BINDING PROTEIN 1, ISOFORM A"/>
    <property type="match status" value="1"/>
</dbReference>
<evidence type="ECO:0000256" key="6">
    <source>
        <dbReference type="SAM" id="Coils"/>
    </source>
</evidence>
<dbReference type="Proteomes" id="UP000015102">
    <property type="component" value="Unassembled WGS sequence"/>
</dbReference>
<name>T1GJZ3_MEGSC</name>
<dbReference type="CDD" id="cd22413">
    <property type="entry name" value="KH-I_Vigilin_rpt10"/>
    <property type="match status" value="1"/>
</dbReference>
<feature type="domain" description="K Homology" evidence="8">
    <location>
        <begin position="809"/>
        <end position="896"/>
    </location>
</feature>
<dbReference type="InterPro" id="IPR004088">
    <property type="entry name" value="KH_dom_type_1"/>
</dbReference>
<dbReference type="InterPro" id="IPR004087">
    <property type="entry name" value="KH_dom"/>
</dbReference>
<evidence type="ECO:0000313" key="10">
    <source>
        <dbReference type="Proteomes" id="UP000015102"/>
    </source>
</evidence>
<feature type="domain" description="K Homology" evidence="8">
    <location>
        <begin position="897"/>
        <end position="963"/>
    </location>
</feature>
<dbReference type="SUPFAM" id="SSF54791">
    <property type="entry name" value="Eukaryotic type KH-domain (KH-domain type I)"/>
    <property type="match status" value="12"/>
</dbReference>
<keyword evidence="6" id="KW-0175">Coiled coil</keyword>
<comment type="subcellular location">
    <subcellularLocation>
        <location evidence="1">Cytoplasm</location>
    </subcellularLocation>
</comment>
<dbReference type="HOGENOM" id="CLU_008532_0_0_1"/>
<evidence type="ECO:0000259" key="8">
    <source>
        <dbReference type="SMART" id="SM00322"/>
    </source>
</evidence>
<dbReference type="CDD" id="cd22417">
    <property type="entry name" value="KH-I_Vigilin_rpt14"/>
    <property type="match status" value="1"/>
</dbReference>
<dbReference type="STRING" id="36166.T1GJZ3"/>
<feature type="domain" description="K Homology" evidence="8">
    <location>
        <begin position="605"/>
        <end position="658"/>
    </location>
</feature>
<sequence length="1198" mass="133679">MEDSSLNDVQQQSQENHGGAGQPAFSYDDLFPALPANAAPKASAGPTTVKQNHQMRVGTSVITQVFHVPCEERKTSSDSETNFGEGENLRTCQSIMKETGAHIEISSGKDHSLTFLVKGKPNEVLEARRKILTDFQTQASKQISIPKEHHRVILGKKAERLRELEKVTATKITVPNQTDESDIITISGTKEGIEKAEYEIRSMSNEQLKKAVERINVPRKYHPFISGPFNETVSQLMSETGAKIHIPPASVNKDEIMITGEKDAVVTARNKIEVIYKDMEKKCATVSVEVANSPSDTITLRGPQIALGHALTVVYQKANSVKSLDLEAPVWIHKYIIGKKGASIKEFEANNPNVNLDFTAEDKIKIEGEPDKVDQAAAHLREIVQNYVKNYSFVIIPVNPNHYKHIIGKSGANINRLKDDLKINVSFDTRDGDNHIRIEGPKEGVLQAQRELQEKIDKLENEKSKDVIIDRRLHRSIIGPRGEKIREFKERYGQVNIAIPSPSENTDIIKIRGPKEDVDKCHKDLLKLVKELQENSFVVDVPIFKQFHKYIIGKSGANIKKIRDETQTKIDLPAEGDANNEVIVITGKKENVLEAKERIQYHNSLIGGGGKLISAIMEECGGVTIKIPSSDSKSDKIIIRGPGEDVLKAKEQLLELASEAQLASFTAEVRAKQQHHKFLIGKNGASIRKIREATGARIIFPNNNDEDKEVITIIGKEESVKLAKEQLETIIADIDKVTDGEISVDPKYHKHFLTKRGEILQRISDECGGVLISIPPMETNSDRVTLKGAKECIEAAKKRIQDIVNDLEAQVSVEVIIPQAHHGNIMGQRGSRIQQITSKYDVQIKIPDRNATELVPIVNGESGEEPTTARQCDIITITGTIEKCNAAKQVLLDLIEITEEVHVPFEMHRSIIGQGGRSVKELINRYEVRIELSPPDSKLDIIKVTGIKTNVSEAKEALLKKVEEFEAEKKDRELRSFEVKVDIDPDYHSKIIGRRGAVVNKLRADFDVNISFPKAGDEDNRTVTITGYEKNANECKEEILKMISDYNDYIKEVVNIDARVHPRLIGNRGRNIKKIMEDYKVDIKFPKATDEDKNAVTIIGHEENVENVKDHLLNLEEEYLQDVIDVAPSHRNQSSDLSAAFEQAFNQTGFVVKGAPWERQKGSAPNTQSQEDFPDFGGKTNSNSETAPISSAWGGSRH</sequence>
<feature type="domain" description="K Homology" evidence="8">
    <location>
        <begin position="736"/>
        <end position="805"/>
    </location>
</feature>
<evidence type="ECO:0000256" key="5">
    <source>
        <dbReference type="PROSITE-ProRule" id="PRU00117"/>
    </source>
</evidence>
<feature type="domain" description="K Homology" evidence="8">
    <location>
        <begin position="975"/>
        <end position="1044"/>
    </location>
</feature>
<dbReference type="Pfam" id="PF00013">
    <property type="entry name" value="KH_1"/>
    <property type="match status" value="13"/>
</dbReference>
<dbReference type="CDD" id="cd22406">
    <property type="entry name" value="KH-I_Vigilin_rpt2"/>
    <property type="match status" value="1"/>
</dbReference>
<proteinExistence type="predicted"/>
<dbReference type="CDD" id="cd02394">
    <property type="entry name" value="KH-I_Vigilin_rpt6"/>
    <property type="match status" value="1"/>
</dbReference>
<dbReference type="GO" id="GO:0010468">
    <property type="term" value="P:regulation of gene expression"/>
    <property type="evidence" value="ECO:0007669"/>
    <property type="project" value="UniProtKB-ARBA"/>
</dbReference>
<evidence type="ECO:0000313" key="9">
    <source>
        <dbReference type="EnsemblMetazoa" id="MESCA003803-PA"/>
    </source>
</evidence>
<feature type="domain" description="K Homology" evidence="8">
    <location>
        <begin position="663"/>
        <end position="732"/>
    </location>
</feature>
<dbReference type="PROSITE" id="PS50084">
    <property type="entry name" value="KH_TYPE_1"/>
    <property type="match status" value="13"/>
</dbReference>
<dbReference type="EnsemblMetazoa" id="MESCA003803-RA">
    <property type="protein sequence ID" value="MESCA003803-PA"/>
    <property type="gene ID" value="MESCA003803"/>
</dbReference>
<reference evidence="9" key="2">
    <citation type="submission" date="2015-06" db="UniProtKB">
        <authorList>
            <consortium name="EnsemblMetazoa"/>
        </authorList>
    </citation>
    <scope>IDENTIFICATION</scope>
</reference>
<dbReference type="EMBL" id="CAQQ02131980">
    <property type="status" value="NOT_ANNOTATED_CDS"/>
    <property type="molecule type" value="Genomic_DNA"/>
</dbReference>
<dbReference type="CDD" id="cd22411">
    <property type="entry name" value="KH-I_Vigilin_rpt8"/>
    <property type="match status" value="1"/>
</dbReference>
<dbReference type="AlphaFoldDB" id="T1GJZ3"/>
<keyword evidence="3" id="KW-0677">Repeat</keyword>
<reference evidence="10" key="1">
    <citation type="submission" date="2013-02" db="EMBL/GenBank/DDBJ databases">
        <authorList>
            <person name="Hughes D."/>
        </authorList>
    </citation>
    <scope>NUCLEOTIDE SEQUENCE</scope>
    <source>
        <strain>Durham</strain>
        <strain evidence="10">NC isolate 2 -- Noor lab</strain>
    </source>
</reference>
<feature type="domain" description="K Homology" evidence="8">
    <location>
        <begin position="209"/>
        <end position="277"/>
    </location>
</feature>
<dbReference type="OMA" id="DHAGQQV"/>
<dbReference type="CDD" id="cd22416">
    <property type="entry name" value="KH-I_Vigilin_rpt13"/>
    <property type="match status" value="1"/>
</dbReference>
<feature type="domain" description="K Homology" evidence="8">
    <location>
        <begin position="1048"/>
        <end position="1117"/>
    </location>
</feature>
<keyword evidence="2" id="KW-0963">Cytoplasm</keyword>
<dbReference type="InterPro" id="IPR057778">
    <property type="entry name" value="KH_Vigilin_N"/>
</dbReference>
<feature type="region of interest" description="Disordered" evidence="7">
    <location>
        <begin position="1158"/>
        <end position="1198"/>
    </location>
</feature>
<feature type="domain" description="K Homology" evidence="8">
    <location>
        <begin position="320"/>
        <end position="385"/>
    </location>
</feature>
<evidence type="ECO:0000256" key="2">
    <source>
        <dbReference type="ARBA" id="ARBA00022490"/>
    </source>
</evidence>
<organism evidence="9 10">
    <name type="scientific">Megaselia scalaris</name>
    <name type="common">Humpbacked fly</name>
    <name type="synonym">Phora scalaris</name>
    <dbReference type="NCBI Taxonomy" id="36166"/>
    <lineage>
        <taxon>Eukaryota</taxon>
        <taxon>Metazoa</taxon>
        <taxon>Ecdysozoa</taxon>
        <taxon>Arthropoda</taxon>
        <taxon>Hexapoda</taxon>
        <taxon>Insecta</taxon>
        <taxon>Pterygota</taxon>
        <taxon>Neoptera</taxon>
        <taxon>Endopterygota</taxon>
        <taxon>Diptera</taxon>
        <taxon>Brachycera</taxon>
        <taxon>Muscomorpha</taxon>
        <taxon>Platypezoidea</taxon>
        <taxon>Phoridae</taxon>
        <taxon>Megaseliini</taxon>
        <taxon>Megaselia</taxon>
    </lineage>
</organism>
<feature type="domain" description="K Homology" evidence="8">
    <location>
        <begin position="461"/>
        <end position="530"/>
    </location>
</feature>
<dbReference type="GO" id="GO:0003729">
    <property type="term" value="F:mRNA binding"/>
    <property type="evidence" value="ECO:0007669"/>
    <property type="project" value="TreeGrafter"/>
</dbReference>
<dbReference type="FunFam" id="3.30.1370.10:FF:000039">
    <property type="entry name" value="vigilin isoform X1"/>
    <property type="match status" value="1"/>
</dbReference>
<feature type="compositionally biased region" description="Polar residues" evidence="7">
    <location>
        <begin position="1"/>
        <end position="16"/>
    </location>
</feature>